<accession>A0ABQ6LK22</accession>
<feature type="coiled-coil region" evidence="1">
    <location>
        <begin position="21"/>
        <end position="59"/>
    </location>
</feature>
<evidence type="ECO:0000313" key="2">
    <source>
        <dbReference type="EMBL" id="GMG82580.1"/>
    </source>
</evidence>
<protein>
    <submittedName>
        <fullName evidence="2">Uncharacterized protein</fullName>
    </submittedName>
</protein>
<organism evidence="2 3">
    <name type="scientific">Paralimibaculum aggregatum</name>
    <dbReference type="NCBI Taxonomy" id="3036245"/>
    <lineage>
        <taxon>Bacteria</taxon>
        <taxon>Pseudomonadati</taxon>
        <taxon>Pseudomonadota</taxon>
        <taxon>Alphaproteobacteria</taxon>
        <taxon>Rhodobacterales</taxon>
        <taxon>Paracoccaceae</taxon>
        <taxon>Paralimibaculum</taxon>
    </lineage>
</organism>
<reference evidence="2 3" key="1">
    <citation type="submission" date="2023-04" db="EMBL/GenBank/DDBJ databases">
        <title>Marinoamorphus aggregata gen. nov., sp. Nov., isolate from tissue of brittle star Ophioplocus japonicus.</title>
        <authorList>
            <person name="Kawano K."/>
            <person name="Sawayama S."/>
            <person name="Nakagawa S."/>
        </authorList>
    </citation>
    <scope>NUCLEOTIDE SEQUENCE [LARGE SCALE GENOMIC DNA]</scope>
    <source>
        <strain evidence="2 3">NKW23</strain>
    </source>
</reference>
<name>A0ABQ6LK22_9RHOB</name>
<comment type="caution">
    <text evidence="2">The sequence shown here is derived from an EMBL/GenBank/DDBJ whole genome shotgun (WGS) entry which is preliminary data.</text>
</comment>
<dbReference type="RefSeq" id="WP_352231064.1">
    <property type="nucleotide sequence ID" value="NZ_BSYI01000011.1"/>
</dbReference>
<gene>
    <name evidence="2" type="ORF">LNKW23_17930</name>
</gene>
<dbReference type="EMBL" id="BSYI01000011">
    <property type="protein sequence ID" value="GMG82580.1"/>
    <property type="molecule type" value="Genomic_DNA"/>
</dbReference>
<proteinExistence type="predicted"/>
<keyword evidence="1" id="KW-0175">Coiled coil</keyword>
<keyword evidence="3" id="KW-1185">Reference proteome</keyword>
<evidence type="ECO:0000313" key="3">
    <source>
        <dbReference type="Proteomes" id="UP001239909"/>
    </source>
</evidence>
<dbReference type="Proteomes" id="UP001239909">
    <property type="component" value="Unassembled WGS sequence"/>
</dbReference>
<evidence type="ECO:0000256" key="1">
    <source>
        <dbReference type="SAM" id="Coils"/>
    </source>
</evidence>
<sequence length="619" mass="62998">MTTPGDSDDGVGLLFRLQATVSQFESDMNRARRAMDRTAKQMEKRAERLDEKLSKVGGKLGKGLSRGAQVVGGGGLLAGIGGGLTLQSVEKTARALDAIGKKADAIGVTTDFLQQMRAVAEDFGVEMGRTDKAMENFVRRMAEARAGTGEAKKVVEELGIEFEDANGNLKSSAELAYDFATAVASLDNPADQLRALQKVMGEEGGGLVNLFRLGGDEMRRLAEETSATGQVVREDLIRSAEDSITKLGQLERTMAAARAEAKDRLAPALIKIQEALNAVERAAYGAAGGLSEAMAISEPDQKMLFGAEGQAAIDAFMGKGSGSGGTRLGPQIPGAGAPGLLTGGGGSDGIKGSAGSDLLGLSGAGTGRAGKSFADLARDARTYTAALGGVAQAGREVQISTEEWTGAAEDAQRANDALARTVGDIFARGIAQAEDWREALISVGTELLKLIGQGLFGQGAAGGFFNQLFGVASGGLAGLAFSGGGGGSLGIGTGGLYAKGGVFGPAGPITAFARGGVVNGPTLFPFAGGTGLMGEAGPEAILPLRKGPGGRLGVEGGSSRPVSITQTITVQGDASEAVLRELERRLAASNREILRRIPGVAADASRRGGAVGGAIQGRF</sequence>